<comment type="caution">
    <text evidence="1">The sequence shown here is derived from an EMBL/GenBank/DDBJ whole genome shotgun (WGS) entry which is preliminary data.</text>
</comment>
<keyword evidence="2" id="KW-1185">Reference proteome</keyword>
<evidence type="ECO:0000313" key="1">
    <source>
        <dbReference type="EMBL" id="PQM42824.1"/>
    </source>
</evidence>
<gene>
    <name evidence="1" type="ORF">Pyn_34950</name>
</gene>
<reference evidence="1 2" key="1">
    <citation type="submission" date="2018-02" db="EMBL/GenBank/DDBJ databases">
        <title>Draft genome of wild Prunus yedoensis var. nudiflora.</title>
        <authorList>
            <person name="Baek S."/>
            <person name="Kim J.-H."/>
            <person name="Choi K."/>
            <person name="Kim G.-B."/>
            <person name="Cho A."/>
            <person name="Jang H."/>
            <person name="Shin C.-H."/>
            <person name="Yu H.-J."/>
            <person name="Mun J.-H."/>
        </authorList>
    </citation>
    <scope>NUCLEOTIDE SEQUENCE [LARGE SCALE GENOMIC DNA]</scope>
    <source>
        <strain evidence="2">cv. Jeju island</strain>
        <tissue evidence="1">Leaf</tissue>
    </source>
</reference>
<proteinExistence type="predicted"/>
<dbReference type="Proteomes" id="UP000250321">
    <property type="component" value="Unassembled WGS sequence"/>
</dbReference>
<dbReference type="EMBL" id="PJQY01002763">
    <property type="protein sequence ID" value="PQM42824.1"/>
    <property type="molecule type" value="Genomic_DNA"/>
</dbReference>
<organism evidence="1 2">
    <name type="scientific">Prunus yedoensis var. nudiflora</name>
    <dbReference type="NCBI Taxonomy" id="2094558"/>
    <lineage>
        <taxon>Eukaryota</taxon>
        <taxon>Viridiplantae</taxon>
        <taxon>Streptophyta</taxon>
        <taxon>Embryophyta</taxon>
        <taxon>Tracheophyta</taxon>
        <taxon>Spermatophyta</taxon>
        <taxon>Magnoliopsida</taxon>
        <taxon>eudicotyledons</taxon>
        <taxon>Gunneridae</taxon>
        <taxon>Pentapetalae</taxon>
        <taxon>rosids</taxon>
        <taxon>fabids</taxon>
        <taxon>Rosales</taxon>
        <taxon>Rosaceae</taxon>
        <taxon>Amygdaloideae</taxon>
        <taxon>Amygdaleae</taxon>
        <taxon>Prunus</taxon>
    </lineage>
</organism>
<name>A0A314V1X3_PRUYE</name>
<protein>
    <submittedName>
        <fullName evidence="1">Uncharacterized protein</fullName>
    </submittedName>
</protein>
<dbReference type="AlphaFoldDB" id="A0A314V1X3"/>
<evidence type="ECO:0000313" key="2">
    <source>
        <dbReference type="Proteomes" id="UP000250321"/>
    </source>
</evidence>
<sequence length="102" mass="10982">MNRKLPNTMFRIEHSIQDQLPLNISNCITSQSNAGCGCFGPTHFAADTSNGGGSGRSCEDSICMLECKSTISSNDEASFSTPLINSDSEAAFAKAITYDYMR</sequence>
<accession>A0A314V1X3</accession>